<comment type="caution">
    <text evidence="10">The sequence shown here is derived from an EMBL/GenBank/DDBJ whole genome shotgun (WGS) entry which is preliminary data.</text>
</comment>
<evidence type="ECO:0000313" key="10">
    <source>
        <dbReference type="EMBL" id="MBF8644027.1"/>
    </source>
</evidence>
<dbReference type="RefSeq" id="WP_196172576.1">
    <property type="nucleotide sequence ID" value="NZ_JADLJR010000001.1"/>
</dbReference>
<dbReference type="EMBL" id="JADLJS010000001">
    <property type="protein sequence ID" value="MBF8644027.1"/>
    <property type="molecule type" value="Genomic_DNA"/>
</dbReference>
<dbReference type="PANTHER" id="PTHR32196:SF21">
    <property type="entry name" value="ABC TRANSPORTER PERMEASE PROTEIN YPHD-RELATED"/>
    <property type="match status" value="1"/>
</dbReference>
<evidence type="ECO:0000256" key="8">
    <source>
        <dbReference type="ARBA" id="ARBA00023136"/>
    </source>
</evidence>
<evidence type="ECO:0000256" key="2">
    <source>
        <dbReference type="ARBA" id="ARBA00007942"/>
    </source>
</evidence>
<feature type="transmembrane region" description="Helical" evidence="9">
    <location>
        <begin position="12"/>
        <end position="34"/>
    </location>
</feature>
<evidence type="ECO:0000256" key="3">
    <source>
        <dbReference type="ARBA" id="ARBA00022448"/>
    </source>
</evidence>
<dbReference type="InterPro" id="IPR001851">
    <property type="entry name" value="ABC_transp_permease"/>
</dbReference>
<feature type="transmembrane region" description="Helical" evidence="9">
    <location>
        <begin position="255"/>
        <end position="280"/>
    </location>
</feature>
<organism evidence="10 11">
    <name type="scientific">Pseudomonas pudica</name>
    <dbReference type="NCBI Taxonomy" id="272772"/>
    <lineage>
        <taxon>Bacteria</taxon>
        <taxon>Pseudomonadati</taxon>
        <taxon>Pseudomonadota</taxon>
        <taxon>Gammaproteobacteria</taxon>
        <taxon>Pseudomonadales</taxon>
        <taxon>Pseudomonadaceae</taxon>
        <taxon>Pseudomonas</taxon>
    </lineage>
</organism>
<evidence type="ECO:0000256" key="4">
    <source>
        <dbReference type="ARBA" id="ARBA00022475"/>
    </source>
</evidence>
<feature type="transmembrane region" description="Helical" evidence="9">
    <location>
        <begin position="95"/>
        <end position="118"/>
    </location>
</feature>
<name>A0ABS0FUQ1_9PSED</name>
<keyword evidence="8 9" id="KW-0472">Membrane</keyword>
<sequence length="326" mass="33426">MTFLLPSSRLRFIGGNAGLFRFALLTLVILVFAVTLDSFGSSRNAYALLQAFALLGLVSLGLAATMLVGEFDLSVGSMVAVSGLITLKVGGSDHLLGGVLAAVAFAAAVGLFNALVFAWLRLSSLVITVGTMIALSGFAYWLAGGKVINTENFDAGSLLDDSILGFFSVRSLLTLGMFLLMYLLLKYTRLGRNIFATGSKALAAKASGVSTTRVYIFVFVFSSVCAALAGSLLSISLATASATMGSNLLLQAASAAIVGGIALSGGVGGVGGVLVGVLILTALNNGLSLWGASAAAIAFANGMVLLLVVMFDGRLGHWFRTRTAQA</sequence>
<keyword evidence="11" id="KW-1185">Reference proteome</keyword>
<comment type="subcellular location">
    <subcellularLocation>
        <location evidence="1">Cell inner membrane</location>
        <topology evidence="1">Multi-pass membrane protein</topology>
    </subcellularLocation>
</comment>
<evidence type="ECO:0000256" key="5">
    <source>
        <dbReference type="ARBA" id="ARBA00022519"/>
    </source>
</evidence>
<keyword evidence="6 9" id="KW-0812">Transmembrane</keyword>
<evidence type="ECO:0000256" key="1">
    <source>
        <dbReference type="ARBA" id="ARBA00004429"/>
    </source>
</evidence>
<protein>
    <submittedName>
        <fullName evidence="10">ABC transporter permease</fullName>
    </submittedName>
</protein>
<evidence type="ECO:0000256" key="6">
    <source>
        <dbReference type="ARBA" id="ARBA00022692"/>
    </source>
</evidence>
<evidence type="ECO:0000256" key="9">
    <source>
        <dbReference type="SAM" id="Phobius"/>
    </source>
</evidence>
<evidence type="ECO:0000313" key="11">
    <source>
        <dbReference type="Proteomes" id="UP000639294"/>
    </source>
</evidence>
<keyword evidence="4" id="KW-1003">Cell membrane</keyword>
<feature type="transmembrane region" description="Helical" evidence="9">
    <location>
        <begin position="46"/>
        <end position="68"/>
    </location>
</feature>
<dbReference type="Pfam" id="PF02653">
    <property type="entry name" value="BPD_transp_2"/>
    <property type="match status" value="1"/>
</dbReference>
<reference evidence="10 11" key="1">
    <citation type="submission" date="2020-10" db="EMBL/GenBank/DDBJ databases">
        <title>Genome sequences of Pseudomonas isolates.</title>
        <authorList>
            <person name="Wessels L."/>
            <person name="Reich F."/>
            <person name="Hammerl J."/>
        </authorList>
    </citation>
    <scope>NUCLEOTIDE SEQUENCE [LARGE SCALE GENOMIC DNA]</scope>
    <source>
        <strain evidence="10 11">20-MO00628-0</strain>
    </source>
</reference>
<gene>
    <name evidence="10" type="ORF">IRZ77_00435</name>
</gene>
<feature type="transmembrane region" description="Helical" evidence="9">
    <location>
        <begin position="125"/>
        <end position="143"/>
    </location>
</feature>
<dbReference type="Proteomes" id="UP000639294">
    <property type="component" value="Unassembled WGS sequence"/>
</dbReference>
<evidence type="ECO:0000256" key="7">
    <source>
        <dbReference type="ARBA" id="ARBA00022989"/>
    </source>
</evidence>
<feature type="transmembrane region" description="Helical" evidence="9">
    <location>
        <begin position="287"/>
        <end position="311"/>
    </location>
</feature>
<dbReference type="PANTHER" id="PTHR32196">
    <property type="entry name" value="ABC TRANSPORTER PERMEASE PROTEIN YPHD-RELATED-RELATED"/>
    <property type="match status" value="1"/>
</dbReference>
<dbReference type="CDD" id="cd06579">
    <property type="entry name" value="TM_PBP1_transp_AraH_like"/>
    <property type="match status" value="1"/>
</dbReference>
<keyword evidence="3" id="KW-0813">Transport</keyword>
<comment type="similarity">
    <text evidence="2">Belongs to the binding-protein-dependent transport system permease family. AraH/RbsC subfamily.</text>
</comment>
<keyword evidence="7 9" id="KW-1133">Transmembrane helix</keyword>
<keyword evidence="5" id="KW-0997">Cell inner membrane</keyword>
<feature type="transmembrane region" description="Helical" evidence="9">
    <location>
        <begin position="214"/>
        <end position="235"/>
    </location>
</feature>
<feature type="transmembrane region" description="Helical" evidence="9">
    <location>
        <begin position="163"/>
        <end position="185"/>
    </location>
</feature>
<proteinExistence type="inferred from homology"/>
<accession>A0ABS0FUQ1</accession>